<accession>A0AAV0W9L2</accession>
<organism evidence="1 2">
    <name type="scientific">Macrosiphum euphorbiae</name>
    <name type="common">potato aphid</name>
    <dbReference type="NCBI Taxonomy" id="13131"/>
    <lineage>
        <taxon>Eukaryota</taxon>
        <taxon>Metazoa</taxon>
        <taxon>Ecdysozoa</taxon>
        <taxon>Arthropoda</taxon>
        <taxon>Hexapoda</taxon>
        <taxon>Insecta</taxon>
        <taxon>Pterygota</taxon>
        <taxon>Neoptera</taxon>
        <taxon>Paraneoptera</taxon>
        <taxon>Hemiptera</taxon>
        <taxon>Sternorrhyncha</taxon>
        <taxon>Aphidomorpha</taxon>
        <taxon>Aphidoidea</taxon>
        <taxon>Aphididae</taxon>
        <taxon>Macrosiphini</taxon>
        <taxon>Macrosiphum</taxon>
    </lineage>
</organism>
<dbReference type="EMBL" id="CARXXK010000002">
    <property type="protein sequence ID" value="CAI6352503.1"/>
    <property type="molecule type" value="Genomic_DNA"/>
</dbReference>
<name>A0AAV0W9L2_9HEMI</name>
<dbReference type="AlphaFoldDB" id="A0AAV0W9L2"/>
<dbReference type="Proteomes" id="UP001160148">
    <property type="component" value="Unassembled WGS sequence"/>
</dbReference>
<keyword evidence="2" id="KW-1185">Reference proteome</keyword>
<reference evidence="1 2" key="1">
    <citation type="submission" date="2023-01" db="EMBL/GenBank/DDBJ databases">
        <authorList>
            <person name="Whitehead M."/>
        </authorList>
    </citation>
    <scope>NUCLEOTIDE SEQUENCE [LARGE SCALE GENOMIC DNA]</scope>
</reference>
<protein>
    <recommendedName>
        <fullName evidence="3">Secreted protein</fullName>
    </recommendedName>
</protein>
<evidence type="ECO:0000313" key="1">
    <source>
        <dbReference type="EMBL" id="CAI6352503.1"/>
    </source>
</evidence>
<proteinExistence type="predicted"/>
<gene>
    <name evidence="1" type="ORF">MEUPH1_LOCUS8738</name>
</gene>
<comment type="caution">
    <text evidence="1">The sequence shown here is derived from an EMBL/GenBank/DDBJ whole genome shotgun (WGS) entry which is preliminary data.</text>
</comment>
<evidence type="ECO:0008006" key="3">
    <source>
        <dbReference type="Google" id="ProtNLM"/>
    </source>
</evidence>
<evidence type="ECO:0000313" key="2">
    <source>
        <dbReference type="Proteomes" id="UP001160148"/>
    </source>
</evidence>
<sequence length="71" mass="8500">MCFRMCSVLALLTAYQIEQGFQEVKNYAQTHEVLLPRVFTYFSSFWLIRNFQNFYFIVFMCTVNHVAQTTI</sequence>